<gene>
    <name evidence="7" type="ORF">Mal15_06350</name>
</gene>
<keyword evidence="1" id="KW-0677">Repeat</keyword>
<keyword evidence="2 3" id="KW-0802">TPR repeat</keyword>
<dbReference type="Pfam" id="PF13432">
    <property type="entry name" value="TPR_16"/>
    <property type="match status" value="2"/>
</dbReference>
<feature type="chain" id="PRO_5022820308" evidence="6">
    <location>
        <begin position="30"/>
        <end position="517"/>
    </location>
</feature>
<dbReference type="Gene3D" id="1.25.40.10">
    <property type="entry name" value="Tetratricopeptide repeat domain"/>
    <property type="match status" value="1"/>
</dbReference>
<evidence type="ECO:0000256" key="4">
    <source>
        <dbReference type="SAM" id="Coils"/>
    </source>
</evidence>
<dbReference type="InterPro" id="IPR051685">
    <property type="entry name" value="Ycf3/AcsC/BcsC/TPR_MFPF"/>
</dbReference>
<feature type="compositionally biased region" description="Polar residues" evidence="5">
    <location>
        <begin position="255"/>
        <end position="275"/>
    </location>
</feature>
<evidence type="ECO:0000256" key="3">
    <source>
        <dbReference type="PROSITE-ProRule" id="PRU00339"/>
    </source>
</evidence>
<feature type="coiled-coil region" evidence="4">
    <location>
        <begin position="202"/>
        <end position="250"/>
    </location>
</feature>
<reference evidence="7 8" key="1">
    <citation type="submission" date="2019-02" db="EMBL/GenBank/DDBJ databases">
        <title>Planctomycetal bacteria perform biofilm scaping via a novel small molecule.</title>
        <authorList>
            <person name="Jeske O."/>
            <person name="Boedeker C."/>
            <person name="Wiegand S."/>
            <person name="Breitling P."/>
            <person name="Kallscheuer N."/>
            <person name="Jogler M."/>
            <person name="Rohde M."/>
            <person name="Petersen J."/>
            <person name="Medema M.H."/>
            <person name="Surup F."/>
            <person name="Jogler C."/>
        </authorList>
    </citation>
    <scope>NUCLEOTIDE SEQUENCE [LARGE SCALE GENOMIC DNA]</scope>
    <source>
        <strain evidence="7 8">Mal15</strain>
    </source>
</reference>
<accession>A0A5B9MBM6</accession>
<dbReference type="PANTHER" id="PTHR44943:SF8">
    <property type="entry name" value="TPR REPEAT-CONTAINING PROTEIN MJ0263"/>
    <property type="match status" value="1"/>
</dbReference>
<keyword evidence="6" id="KW-0732">Signal</keyword>
<keyword evidence="4" id="KW-0175">Coiled coil</keyword>
<keyword evidence="8" id="KW-1185">Reference proteome</keyword>
<dbReference type="InterPro" id="IPR011990">
    <property type="entry name" value="TPR-like_helical_dom_sf"/>
</dbReference>
<dbReference type="Proteomes" id="UP000321353">
    <property type="component" value="Chromosome"/>
</dbReference>
<feature type="coiled-coil region" evidence="4">
    <location>
        <begin position="289"/>
        <end position="316"/>
    </location>
</feature>
<dbReference type="RefSeq" id="WP_147866403.1">
    <property type="nucleotide sequence ID" value="NZ_CP036264.1"/>
</dbReference>
<dbReference type="PROSITE" id="PS50005">
    <property type="entry name" value="TPR"/>
    <property type="match status" value="1"/>
</dbReference>
<dbReference type="PANTHER" id="PTHR44943">
    <property type="entry name" value="CELLULOSE SYNTHASE OPERON PROTEIN C"/>
    <property type="match status" value="1"/>
</dbReference>
<dbReference type="KEGG" id="smam:Mal15_06350"/>
<evidence type="ECO:0000256" key="6">
    <source>
        <dbReference type="SAM" id="SignalP"/>
    </source>
</evidence>
<evidence type="ECO:0000313" key="7">
    <source>
        <dbReference type="EMBL" id="QEF96607.1"/>
    </source>
</evidence>
<proteinExistence type="predicted"/>
<dbReference type="InterPro" id="IPR019734">
    <property type="entry name" value="TPR_rpt"/>
</dbReference>
<sequence precursor="true">MNTRKLQSVALVLLGVLGMHVGTASTAVAELLPPDKLASCQMHVIGIYSPEDHSTDDRVFVTVQPTGQPIVLVMSGYFGAQWNLEISPDADVRQVIVAGYFEHGVVGIPESIPTEVITYFPAADKSRKDYFWAYAWHTQNGRELRARLKDITGLDITTFQGQYSGKRFVVDGKNGRVADFTSESGPDSDHIAKSDKNAHTLENQLRRDAMEAKRHLSRLSDRVAKNHPALKQLKENLDLIDDQLERMGAAPLATVTDQSTAQPKTTPSAESDQRSVIESLVRQSFRLQMQLQLARIEKAEADLQRIKHQLKQRQEAAEEIIAARVETLVNHDAAAAARESKVADHEPKVPASVHASEGWKAWRTHKPGDALKSFLKAVEMEPENEVALNGLGWTYVHLGEYEKAIAQFKRIDSESPVQGAALNGIGQSLLAMGKLDEAEKVLLDATEKTIAKEGEASAARMGLAAWYGLVRVYLQKQDNDQAKRWSERYLKHKPDDQMMKEMFEQAEAATGTTSAEE</sequence>
<dbReference type="EMBL" id="CP036264">
    <property type="protein sequence ID" value="QEF96607.1"/>
    <property type="molecule type" value="Genomic_DNA"/>
</dbReference>
<evidence type="ECO:0000313" key="8">
    <source>
        <dbReference type="Proteomes" id="UP000321353"/>
    </source>
</evidence>
<dbReference type="AlphaFoldDB" id="A0A5B9MBM6"/>
<name>A0A5B9MBM6_9BACT</name>
<dbReference type="SMART" id="SM00028">
    <property type="entry name" value="TPR"/>
    <property type="match status" value="4"/>
</dbReference>
<feature type="repeat" description="TPR" evidence="3">
    <location>
        <begin position="385"/>
        <end position="418"/>
    </location>
</feature>
<evidence type="ECO:0000256" key="1">
    <source>
        <dbReference type="ARBA" id="ARBA00022737"/>
    </source>
</evidence>
<protein>
    <submittedName>
        <fullName evidence="7">Tetratricopeptide repeat protein</fullName>
    </submittedName>
</protein>
<evidence type="ECO:0000256" key="5">
    <source>
        <dbReference type="SAM" id="MobiDB-lite"/>
    </source>
</evidence>
<organism evidence="7 8">
    <name type="scientific">Stieleria maiorica</name>
    <dbReference type="NCBI Taxonomy" id="2795974"/>
    <lineage>
        <taxon>Bacteria</taxon>
        <taxon>Pseudomonadati</taxon>
        <taxon>Planctomycetota</taxon>
        <taxon>Planctomycetia</taxon>
        <taxon>Pirellulales</taxon>
        <taxon>Pirellulaceae</taxon>
        <taxon>Stieleria</taxon>
    </lineage>
</organism>
<feature type="region of interest" description="Disordered" evidence="5">
    <location>
        <begin position="252"/>
        <end position="275"/>
    </location>
</feature>
<feature type="signal peptide" evidence="6">
    <location>
        <begin position="1"/>
        <end position="29"/>
    </location>
</feature>
<dbReference type="SUPFAM" id="SSF48452">
    <property type="entry name" value="TPR-like"/>
    <property type="match status" value="1"/>
</dbReference>
<evidence type="ECO:0000256" key="2">
    <source>
        <dbReference type="ARBA" id="ARBA00022803"/>
    </source>
</evidence>